<gene>
    <name evidence="1" type="ORF">BV98_000817</name>
</gene>
<evidence type="ECO:0000313" key="1">
    <source>
        <dbReference type="EMBL" id="KFG91326.1"/>
    </source>
</evidence>
<dbReference type="eggNOG" id="ENOG502ZFQX">
    <property type="taxonomic scope" value="Bacteria"/>
</dbReference>
<organism evidence="1 2">
    <name type="scientific">Sphingobium herbicidovorans (strain ATCC 700291 / DSM 11019 / CCUG 56400 / KCTC 2939 / LMG 18315 / NBRC 16415 / MH)</name>
    <name type="common">Sphingomonas herbicidovorans</name>
    <dbReference type="NCBI Taxonomy" id="1219045"/>
    <lineage>
        <taxon>Bacteria</taxon>
        <taxon>Pseudomonadati</taxon>
        <taxon>Pseudomonadota</taxon>
        <taxon>Alphaproteobacteria</taxon>
        <taxon>Sphingomonadales</taxon>
        <taxon>Sphingomonadaceae</taxon>
        <taxon>Sphingobium</taxon>
    </lineage>
</organism>
<protein>
    <submittedName>
        <fullName evidence="1">Uncharacterized protein</fullName>
    </submittedName>
</protein>
<accession>A0A086PD58</accession>
<sequence>MSGRPKWIYALAAVAAALTILLAWNWTSLRAQAAVGAGFGARVICSCRYVEGRSMDSCRGDKEPGMALVTLSDDPESRSIDASVPLLASRTARYRQGWGCLLDPVE</sequence>
<dbReference type="STRING" id="76947.GCA_002080435_01973"/>
<dbReference type="RefSeq" id="WP_037462887.1">
    <property type="nucleotide sequence ID" value="NZ_BCZD01000021.1"/>
</dbReference>
<dbReference type="EMBL" id="JFZA02000004">
    <property type="protein sequence ID" value="KFG91326.1"/>
    <property type="molecule type" value="Genomic_DNA"/>
</dbReference>
<reference evidence="1" key="1">
    <citation type="submission" date="2014-08" db="EMBL/GenBank/DDBJ databases">
        <title>Draft genome sequences of Sphingobium herbicidovorans.</title>
        <authorList>
            <person name="Gan H.M."/>
            <person name="Gan H.Y."/>
            <person name="Savka M.A."/>
        </authorList>
    </citation>
    <scope>NUCLEOTIDE SEQUENCE [LARGE SCALE GENOMIC DNA]</scope>
    <source>
        <strain evidence="1">NBRC 16415</strain>
    </source>
</reference>
<dbReference type="Proteomes" id="UP000024284">
    <property type="component" value="Unassembled WGS sequence"/>
</dbReference>
<evidence type="ECO:0000313" key="2">
    <source>
        <dbReference type="Proteomes" id="UP000024284"/>
    </source>
</evidence>
<name>A0A086PD58_SPHHM</name>
<dbReference type="AlphaFoldDB" id="A0A086PD58"/>
<comment type="caution">
    <text evidence="1">The sequence shown here is derived from an EMBL/GenBank/DDBJ whole genome shotgun (WGS) entry which is preliminary data.</text>
</comment>
<keyword evidence="2" id="KW-1185">Reference proteome</keyword>
<proteinExistence type="predicted"/>
<dbReference type="PATRIC" id="fig|1219045.3.peg.832"/>